<reference evidence="7 10" key="3">
    <citation type="submission" date="2020-04" db="EMBL/GenBank/DDBJ databases">
        <title>Antimicrobial susceptibility and clonality of vaginal-derived multi-drug resistant Mobiluncus isolates in China.</title>
        <authorList>
            <person name="Zhang X."/>
        </authorList>
    </citation>
    <scope>NUCLEOTIDE SEQUENCE [LARGE SCALE GENOMIC DNA]</scope>
    <source>
        <strain evidence="7 10">7</strain>
    </source>
</reference>
<evidence type="ECO:0000256" key="3">
    <source>
        <dbReference type="ARBA" id="ARBA00022741"/>
    </source>
</evidence>
<dbReference type="InterPro" id="IPR003439">
    <property type="entry name" value="ABC_transporter-like_ATP-bd"/>
</dbReference>
<dbReference type="Proteomes" id="UP000582487">
    <property type="component" value="Unassembled WGS sequence"/>
</dbReference>
<dbReference type="Proteomes" id="UP001209486">
    <property type="component" value="Unassembled WGS sequence"/>
</dbReference>
<evidence type="ECO:0000313" key="10">
    <source>
        <dbReference type="Proteomes" id="UP000582487"/>
    </source>
</evidence>
<evidence type="ECO:0000313" key="9">
    <source>
        <dbReference type="Proteomes" id="UP000255284"/>
    </source>
</evidence>
<comment type="caution">
    <text evidence="7">The sequence shown here is derived from an EMBL/GenBank/DDBJ whole genome shotgun (WGS) entry which is preliminary data.</text>
</comment>
<dbReference type="GeneID" id="61167125"/>
<proteinExistence type="inferred from homology"/>
<evidence type="ECO:0000313" key="8">
    <source>
        <dbReference type="EMBL" id="STO16070.1"/>
    </source>
</evidence>
<organism evidence="7 10">
    <name type="scientific">Mobiluncus mulieris</name>
    <dbReference type="NCBI Taxonomy" id="2052"/>
    <lineage>
        <taxon>Bacteria</taxon>
        <taxon>Bacillati</taxon>
        <taxon>Actinomycetota</taxon>
        <taxon>Actinomycetes</taxon>
        <taxon>Actinomycetales</taxon>
        <taxon>Actinomycetaceae</taxon>
        <taxon>Mobiluncus</taxon>
    </lineage>
</organism>
<name>A0A2J9KP26_9ACTO</name>
<evidence type="ECO:0000313" key="11">
    <source>
        <dbReference type="Proteomes" id="UP001209486"/>
    </source>
</evidence>
<protein>
    <submittedName>
        <fullName evidence="7 8">ABC transporter ATP-binding protein</fullName>
    </submittedName>
</protein>
<dbReference type="GO" id="GO:0005524">
    <property type="term" value="F:ATP binding"/>
    <property type="evidence" value="ECO:0007669"/>
    <property type="project" value="UniProtKB-KW"/>
</dbReference>
<dbReference type="EMBL" id="JABCUV010000019">
    <property type="protein sequence ID" value="NMW94164.1"/>
    <property type="molecule type" value="Genomic_DNA"/>
</dbReference>
<evidence type="ECO:0000256" key="2">
    <source>
        <dbReference type="ARBA" id="ARBA00022448"/>
    </source>
</evidence>
<dbReference type="InterPro" id="IPR027417">
    <property type="entry name" value="P-loop_NTPase"/>
</dbReference>
<dbReference type="GO" id="GO:0016887">
    <property type="term" value="F:ATP hydrolysis activity"/>
    <property type="evidence" value="ECO:0007669"/>
    <property type="project" value="InterPro"/>
</dbReference>
<dbReference type="PANTHER" id="PTHR43335">
    <property type="entry name" value="ABC TRANSPORTER, ATP-BINDING PROTEIN"/>
    <property type="match status" value="1"/>
</dbReference>
<dbReference type="InterPro" id="IPR003593">
    <property type="entry name" value="AAA+_ATPase"/>
</dbReference>
<evidence type="ECO:0000313" key="7">
    <source>
        <dbReference type="EMBL" id="NMW94164.1"/>
    </source>
</evidence>
<dbReference type="CDD" id="cd03230">
    <property type="entry name" value="ABC_DR_subfamily_A"/>
    <property type="match status" value="1"/>
</dbReference>
<keyword evidence="3" id="KW-0547">Nucleotide-binding</keyword>
<evidence type="ECO:0000259" key="5">
    <source>
        <dbReference type="PROSITE" id="PS50893"/>
    </source>
</evidence>
<gene>
    <name evidence="8" type="primary">ybhF_4</name>
    <name evidence="6" type="ORF">FYZ43_03450</name>
    <name evidence="7" type="ORF">HHJ74_10845</name>
    <name evidence="8" type="ORF">NCTC11819_00615</name>
</gene>
<dbReference type="EMBL" id="VSZY01000004">
    <property type="protein sequence ID" value="MCU9968475.1"/>
    <property type="molecule type" value="Genomic_DNA"/>
</dbReference>
<dbReference type="RefSeq" id="WP_004015539.1">
    <property type="nucleotide sequence ID" value="NZ_CAMPNB010000031.1"/>
</dbReference>
<keyword evidence="4 7" id="KW-0067">ATP-binding</keyword>
<reference evidence="6 11" key="2">
    <citation type="submission" date="2019-08" db="EMBL/GenBank/DDBJ databases">
        <title>Comparison of rpoB and gyrB Sequences from Mobiluncus Species and Development of a Multiplex PCR Method for Clinical Detection of Mobiluncus curtisii and Mobiluncus mulieris.</title>
        <authorList>
            <person name="Yang L."/>
            <person name="Shen Y."/>
            <person name="Xu G."/>
            <person name="Shu L.-B."/>
            <person name="Hu J."/>
            <person name="Zhang R."/>
            <person name="Wang Y."/>
            <person name="Zhou H.-W."/>
            <person name="Zhang X."/>
        </authorList>
    </citation>
    <scope>NUCLEOTIDE SEQUENCE [LARGE SCALE GENOMIC DNA]</scope>
    <source>
        <strain evidence="6 11">M26</strain>
    </source>
</reference>
<dbReference type="Pfam" id="PF00005">
    <property type="entry name" value="ABC_tran"/>
    <property type="match status" value="1"/>
</dbReference>
<reference evidence="8 9" key="1">
    <citation type="submission" date="2018-06" db="EMBL/GenBank/DDBJ databases">
        <authorList>
            <consortium name="Pathogen Informatics"/>
            <person name="Doyle S."/>
        </authorList>
    </citation>
    <scope>NUCLEOTIDE SEQUENCE [LARGE SCALE GENOMIC DNA]</scope>
    <source>
        <strain evidence="8 9">NCTC11819</strain>
    </source>
</reference>
<dbReference type="AlphaFoldDB" id="A0A2J9KP26"/>
<dbReference type="SUPFAM" id="SSF52540">
    <property type="entry name" value="P-loop containing nucleoside triphosphate hydrolases"/>
    <property type="match status" value="1"/>
</dbReference>
<dbReference type="SMART" id="SM00382">
    <property type="entry name" value="AAA"/>
    <property type="match status" value="1"/>
</dbReference>
<dbReference type="EMBL" id="UGGQ01000006">
    <property type="protein sequence ID" value="STO16070.1"/>
    <property type="molecule type" value="Genomic_DNA"/>
</dbReference>
<dbReference type="Gene3D" id="3.40.50.300">
    <property type="entry name" value="P-loop containing nucleotide triphosphate hydrolases"/>
    <property type="match status" value="1"/>
</dbReference>
<accession>A0A2J9KP26</accession>
<dbReference type="PROSITE" id="PS50893">
    <property type="entry name" value="ABC_TRANSPORTER_2"/>
    <property type="match status" value="1"/>
</dbReference>
<comment type="similarity">
    <text evidence="1">Belongs to the ABC transporter superfamily.</text>
</comment>
<dbReference type="Proteomes" id="UP000255284">
    <property type="component" value="Unassembled WGS sequence"/>
</dbReference>
<feature type="domain" description="ABC transporter" evidence="5">
    <location>
        <begin position="6"/>
        <end position="221"/>
    </location>
</feature>
<evidence type="ECO:0000313" key="6">
    <source>
        <dbReference type="EMBL" id="MCU9968475.1"/>
    </source>
</evidence>
<evidence type="ECO:0000256" key="4">
    <source>
        <dbReference type="ARBA" id="ARBA00022840"/>
    </source>
</evidence>
<sequence>MNELSIRCKQLQKSYKGFHLGPIDATFPPGKVTGVFGPNGAGKTTLISLLIGAVKKESGVVLPSDGVTYGGVFDQPFLLPHTRVIDQIDALCDAVGLDSENRDSVVAECGLQPYLNRRVVKLSTGNRQRLALALALIQNPDVFVLDEPLNGLDPEGIEWFHSKMKNLATVQKIVLLATHLLAEAEAITDRCIFLMEGRVIYEGDVSGILASIGQSARYICTDNESALENSCNQDVVYRDRELLILHDPAMQVSGGLPLADWSKEKHISLSALYRLKVHDFLYSEGDD</sequence>
<keyword evidence="2" id="KW-0813">Transport</keyword>
<evidence type="ECO:0000256" key="1">
    <source>
        <dbReference type="ARBA" id="ARBA00005417"/>
    </source>
</evidence>